<dbReference type="AlphaFoldDB" id="A0A5B7CJ78"/>
<dbReference type="Proteomes" id="UP000324222">
    <property type="component" value="Unassembled WGS sequence"/>
</dbReference>
<sequence length="30" mass="3293">MVSEGREKPKLVNGNLCKRVEGQNVLHIGS</sequence>
<keyword evidence="2" id="KW-1185">Reference proteome</keyword>
<accession>A0A5B7CJ78</accession>
<name>A0A5B7CJ78_PORTR</name>
<organism evidence="1 2">
    <name type="scientific">Portunus trituberculatus</name>
    <name type="common">Swimming crab</name>
    <name type="synonym">Neptunus trituberculatus</name>
    <dbReference type="NCBI Taxonomy" id="210409"/>
    <lineage>
        <taxon>Eukaryota</taxon>
        <taxon>Metazoa</taxon>
        <taxon>Ecdysozoa</taxon>
        <taxon>Arthropoda</taxon>
        <taxon>Crustacea</taxon>
        <taxon>Multicrustacea</taxon>
        <taxon>Malacostraca</taxon>
        <taxon>Eumalacostraca</taxon>
        <taxon>Eucarida</taxon>
        <taxon>Decapoda</taxon>
        <taxon>Pleocyemata</taxon>
        <taxon>Brachyura</taxon>
        <taxon>Eubrachyura</taxon>
        <taxon>Portunoidea</taxon>
        <taxon>Portunidae</taxon>
        <taxon>Portuninae</taxon>
        <taxon>Portunus</taxon>
    </lineage>
</organism>
<evidence type="ECO:0000313" key="2">
    <source>
        <dbReference type="Proteomes" id="UP000324222"/>
    </source>
</evidence>
<gene>
    <name evidence="1" type="ORF">E2C01_001821</name>
</gene>
<protein>
    <submittedName>
        <fullName evidence="1">Uncharacterized protein</fullName>
    </submittedName>
</protein>
<proteinExistence type="predicted"/>
<comment type="caution">
    <text evidence="1">The sequence shown here is derived from an EMBL/GenBank/DDBJ whole genome shotgun (WGS) entry which is preliminary data.</text>
</comment>
<evidence type="ECO:0000313" key="1">
    <source>
        <dbReference type="EMBL" id="MPC09218.1"/>
    </source>
</evidence>
<reference evidence="1 2" key="1">
    <citation type="submission" date="2019-05" db="EMBL/GenBank/DDBJ databases">
        <title>Another draft genome of Portunus trituberculatus and its Hox gene families provides insights of decapod evolution.</title>
        <authorList>
            <person name="Jeong J.-H."/>
            <person name="Song I."/>
            <person name="Kim S."/>
            <person name="Choi T."/>
            <person name="Kim D."/>
            <person name="Ryu S."/>
            <person name="Kim W."/>
        </authorList>
    </citation>
    <scope>NUCLEOTIDE SEQUENCE [LARGE SCALE GENOMIC DNA]</scope>
    <source>
        <tissue evidence="1">Muscle</tissue>
    </source>
</reference>
<dbReference type="EMBL" id="VSRR010000059">
    <property type="protein sequence ID" value="MPC09218.1"/>
    <property type="molecule type" value="Genomic_DNA"/>
</dbReference>